<keyword evidence="3 5" id="KW-1133">Transmembrane helix</keyword>
<dbReference type="GeneTree" id="ENSGT00510000052164"/>
<evidence type="ECO:0000256" key="1">
    <source>
        <dbReference type="ARBA" id="ARBA00004141"/>
    </source>
</evidence>
<feature type="transmembrane region" description="Helical" evidence="5">
    <location>
        <begin position="52"/>
        <end position="73"/>
    </location>
</feature>
<proteinExistence type="predicted"/>
<comment type="subcellular location">
    <subcellularLocation>
        <location evidence="1">Membrane</location>
        <topology evidence="1">Multi-pass membrane protein</topology>
    </subcellularLocation>
</comment>
<keyword evidence="2 5" id="KW-0812">Transmembrane</keyword>
<reference evidence="6" key="3">
    <citation type="submission" date="2025-09" db="UniProtKB">
        <authorList>
            <consortium name="Ensembl"/>
        </authorList>
    </citation>
    <scope>IDENTIFICATION</scope>
</reference>
<evidence type="ECO:0000313" key="7">
    <source>
        <dbReference type="Proteomes" id="UP000265040"/>
    </source>
</evidence>
<name>A0AAQ6IST5_ANATE</name>
<dbReference type="Pfam" id="PF04103">
    <property type="entry name" value="CD20"/>
    <property type="match status" value="1"/>
</dbReference>
<keyword evidence="4 5" id="KW-0472">Membrane</keyword>
<keyword evidence="7" id="KW-1185">Reference proteome</keyword>
<organism evidence="6 7">
    <name type="scientific">Anabas testudineus</name>
    <name type="common">Climbing perch</name>
    <name type="synonym">Anthias testudineus</name>
    <dbReference type="NCBI Taxonomy" id="64144"/>
    <lineage>
        <taxon>Eukaryota</taxon>
        <taxon>Metazoa</taxon>
        <taxon>Chordata</taxon>
        <taxon>Craniata</taxon>
        <taxon>Vertebrata</taxon>
        <taxon>Euteleostomi</taxon>
        <taxon>Actinopterygii</taxon>
        <taxon>Neopterygii</taxon>
        <taxon>Teleostei</taxon>
        <taxon>Neoteleostei</taxon>
        <taxon>Acanthomorphata</taxon>
        <taxon>Anabantaria</taxon>
        <taxon>Anabantiformes</taxon>
        <taxon>Anabantoidei</taxon>
        <taxon>Anabantidae</taxon>
        <taxon>Anabas</taxon>
    </lineage>
</organism>
<dbReference type="Proteomes" id="UP000265040">
    <property type="component" value="Chromosome 3"/>
</dbReference>
<dbReference type="AlphaFoldDB" id="A0AAQ6IST5"/>
<accession>A0AAQ6IST5</accession>
<dbReference type="Ensembl" id="ENSATET00000073891.1">
    <property type="protein sequence ID" value="ENSATEP00000078046.1"/>
    <property type="gene ID" value="ENSATEG00000032338.1"/>
</dbReference>
<dbReference type="InterPro" id="IPR007237">
    <property type="entry name" value="CD20-like"/>
</dbReference>
<protein>
    <submittedName>
        <fullName evidence="6">Uncharacterized protein</fullName>
    </submittedName>
</protein>
<feature type="transmembrane region" description="Helical" evidence="5">
    <location>
        <begin position="115"/>
        <end position="135"/>
    </location>
</feature>
<evidence type="ECO:0000256" key="2">
    <source>
        <dbReference type="ARBA" id="ARBA00022692"/>
    </source>
</evidence>
<reference evidence="6" key="2">
    <citation type="submission" date="2025-08" db="UniProtKB">
        <authorList>
            <consortium name="Ensembl"/>
        </authorList>
    </citation>
    <scope>IDENTIFICATION</scope>
</reference>
<evidence type="ECO:0000256" key="4">
    <source>
        <dbReference type="ARBA" id="ARBA00023136"/>
    </source>
</evidence>
<evidence type="ECO:0000256" key="5">
    <source>
        <dbReference type="SAM" id="Phobius"/>
    </source>
</evidence>
<reference evidence="6 7" key="1">
    <citation type="submission" date="2021-04" db="EMBL/GenBank/DDBJ databases">
        <authorList>
            <consortium name="Wellcome Sanger Institute Data Sharing"/>
        </authorList>
    </citation>
    <scope>NUCLEOTIDE SEQUENCE [LARGE SCALE GENOMIC DNA]</scope>
</reference>
<sequence>MFSVFVCPVFVHKMSVQLYSASGSGGNEASIQGTTVGGSKPLHRFIRGQPKIVGIIALILGASSFIVSMTIYSSLPIHYIWTAIPPGFIVGSLFIISGILFILTEHNPTKKTVTLSLAFSIVAILGAVWSVWHMIPDLVHGFHYRNHQYIDEHSSEADNRWLSNSMVIIICICIWVGIIIFIVMSCFAGAALRSTKSQVTQH</sequence>
<feature type="transmembrane region" description="Helical" evidence="5">
    <location>
        <begin position="79"/>
        <end position="103"/>
    </location>
</feature>
<evidence type="ECO:0000313" key="6">
    <source>
        <dbReference type="Ensembl" id="ENSATEP00000078046.1"/>
    </source>
</evidence>
<feature type="transmembrane region" description="Helical" evidence="5">
    <location>
        <begin position="166"/>
        <end position="192"/>
    </location>
</feature>
<evidence type="ECO:0000256" key="3">
    <source>
        <dbReference type="ARBA" id="ARBA00022989"/>
    </source>
</evidence>
<dbReference type="GO" id="GO:0016020">
    <property type="term" value="C:membrane"/>
    <property type="evidence" value="ECO:0007669"/>
    <property type="project" value="UniProtKB-SubCell"/>
</dbReference>